<evidence type="ECO:0000313" key="1">
    <source>
        <dbReference type="EMBL" id="CAK9121113.1"/>
    </source>
</evidence>
<organism evidence="1 2">
    <name type="scientific">Rickettsia helvetica</name>
    <dbReference type="NCBI Taxonomy" id="35789"/>
    <lineage>
        <taxon>Bacteria</taxon>
        <taxon>Pseudomonadati</taxon>
        <taxon>Pseudomonadota</taxon>
        <taxon>Alphaproteobacteria</taxon>
        <taxon>Rickettsiales</taxon>
        <taxon>Rickettsiaceae</taxon>
        <taxon>Rickettsieae</taxon>
        <taxon>Rickettsia</taxon>
        <taxon>spotted fever group</taxon>
    </lineage>
</organism>
<keyword evidence="2" id="KW-1185">Reference proteome</keyword>
<name>A0ABM9NC75_RICHE</name>
<dbReference type="Proteomes" id="UP001642485">
    <property type="component" value="Chromosome"/>
</dbReference>
<proteinExistence type="predicted"/>
<reference evidence="1 2" key="1">
    <citation type="submission" date="2024-02" db="EMBL/GenBank/DDBJ databases">
        <authorList>
            <person name="Nijsse B."/>
            <person name="Sprong H."/>
        </authorList>
    </citation>
    <scope>NUCLEOTIDE SEQUENCE [LARGE SCALE GENOMIC DNA]</scope>
    <source>
        <strain evidence="1">OB144</strain>
    </source>
</reference>
<dbReference type="RefSeq" id="WP_010423473.1">
    <property type="nucleotide sequence ID" value="NZ_OY974080.1"/>
</dbReference>
<dbReference type="EMBL" id="OZ018776">
    <property type="protein sequence ID" value="CAK9121113.1"/>
    <property type="molecule type" value="Genomic_DNA"/>
</dbReference>
<gene>
    <name evidence="1" type="ORF">OB144RH_04930</name>
</gene>
<evidence type="ECO:0000313" key="2">
    <source>
        <dbReference type="Proteomes" id="UP001642485"/>
    </source>
</evidence>
<accession>A0ABM9NC75</accession>
<protein>
    <submittedName>
        <fullName evidence="1">Uncharacterized protein</fullName>
    </submittedName>
</protein>
<sequence>MELTNTFKELKKLTEAELLQMCAETAELIKNNTLEEINTKIEYFTKISESELEKEYQTKVTETQHKAIERKEQSKEDLEKALLFSALLFSEATKIQTY</sequence>